<protein>
    <submittedName>
        <fullName evidence="21">Uncharacterized protein</fullName>
    </submittedName>
</protein>
<evidence type="ECO:0000256" key="2">
    <source>
        <dbReference type="ARBA" id="ARBA00022475"/>
    </source>
</evidence>
<keyword evidence="3 17" id="KW-0812">Transmembrane</keyword>
<dbReference type="Proteomes" id="UP000016666">
    <property type="component" value="Chromosome 10"/>
</dbReference>
<feature type="transmembrane region" description="Helical" evidence="17">
    <location>
        <begin position="602"/>
        <end position="621"/>
    </location>
</feature>
<keyword evidence="7 17" id="KW-0406">Ion transport</keyword>
<keyword evidence="10" id="KW-0869">Chloride channel</keyword>
<dbReference type="GO" id="GO:0004890">
    <property type="term" value="F:GABA-A receptor activity"/>
    <property type="evidence" value="ECO:0007669"/>
    <property type="project" value="InterPro"/>
</dbReference>
<dbReference type="PRINTS" id="PR00253">
    <property type="entry name" value="GABAARECEPTR"/>
</dbReference>
<evidence type="ECO:0000256" key="18">
    <source>
        <dbReference type="SAM" id="MobiDB-lite"/>
    </source>
</evidence>
<dbReference type="InterPro" id="IPR006202">
    <property type="entry name" value="Neur_chan_lig-bd"/>
</dbReference>
<feature type="disulfide bond" evidence="16">
    <location>
        <begin position="300"/>
        <end position="314"/>
    </location>
</feature>
<evidence type="ECO:0000256" key="16">
    <source>
        <dbReference type="PIRSR" id="PIRSR605437-50"/>
    </source>
</evidence>
<evidence type="ECO:0000256" key="4">
    <source>
        <dbReference type="ARBA" id="ARBA00022729"/>
    </source>
</evidence>
<evidence type="ECO:0000259" key="19">
    <source>
        <dbReference type="Pfam" id="PF02931"/>
    </source>
</evidence>
<evidence type="ECO:0000259" key="20">
    <source>
        <dbReference type="Pfam" id="PF02932"/>
    </source>
</evidence>
<feature type="region of interest" description="Disordered" evidence="18">
    <location>
        <begin position="494"/>
        <end position="529"/>
    </location>
</feature>
<keyword evidence="1 17" id="KW-0813">Transport</keyword>
<dbReference type="Ensembl" id="ENSAPLT00000042616.1">
    <property type="protein sequence ID" value="ENSAPLP00000016742.1"/>
    <property type="gene ID" value="ENSAPLG00000009273.2"/>
</dbReference>
<evidence type="ECO:0000256" key="6">
    <source>
        <dbReference type="ARBA" id="ARBA00023018"/>
    </source>
</evidence>
<dbReference type="Pfam" id="PF02931">
    <property type="entry name" value="Neur_chan_LBD"/>
    <property type="match status" value="1"/>
</dbReference>
<dbReference type="NCBIfam" id="TIGR00860">
    <property type="entry name" value="LIC"/>
    <property type="match status" value="1"/>
</dbReference>
<dbReference type="SUPFAM" id="SSF90112">
    <property type="entry name" value="Neurotransmitter-gated ion-channel transmembrane pore"/>
    <property type="match status" value="1"/>
</dbReference>
<evidence type="ECO:0000256" key="15">
    <source>
        <dbReference type="ARBA" id="ARBA00034104"/>
    </source>
</evidence>
<keyword evidence="4" id="KW-0732">Signal</keyword>
<dbReference type="GO" id="GO:0045211">
    <property type="term" value="C:postsynaptic membrane"/>
    <property type="evidence" value="ECO:0007669"/>
    <property type="project" value="UniProtKB-SubCell"/>
</dbReference>
<keyword evidence="22" id="KW-1185">Reference proteome</keyword>
<dbReference type="Gene3D" id="1.20.58.390">
    <property type="entry name" value="Neurotransmitter-gated ion-channel transmembrane domain"/>
    <property type="match status" value="1"/>
</dbReference>
<keyword evidence="12" id="KW-0868">Chloride</keyword>
<evidence type="ECO:0000256" key="3">
    <source>
        <dbReference type="ARBA" id="ARBA00022692"/>
    </source>
</evidence>
<evidence type="ECO:0000256" key="13">
    <source>
        <dbReference type="ARBA" id="ARBA00023257"/>
    </source>
</evidence>
<organism evidence="21 22">
    <name type="scientific">Anas platyrhynchos platyrhynchos</name>
    <name type="common">Northern mallard</name>
    <dbReference type="NCBI Taxonomy" id="8840"/>
    <lineage>
        <taxon>Eukaryota</taxon>
        <taxon>Metazoa</taxon>
        <taxon>Chordata</taxon>
        <taxon>Craniata</taxon>
        <taxon>Vertebrata</taxon>
        <taxon>Euteleostomi</taxon>
        <taxon>Archelosauria</taxon>
        <taxon>Archosauria</taxon>
        <taxon>Dinosauria</taxon>
        <taxon>Saurischia</taxon>
        <taxon>Theropoda</taxon>
        <taxon>Coelurosauria</taxon>
        <taxon>Aves</taxon>
        <taxon>Neognathae</taxon>
        <taxon>Galloanserae</taxon>
        <taxon>Anseriformes</taxon>
        <taxon>Anatidae</taxon>
        <taxon>Anatinae</taxon>
        <taxon>Anas</taxon>
    </lineage>
</organism>
<dbReference type="Pfam" id="PF02932">
    <property type="entry name" value="Neur_chan_memb"/>
    <property type="match status" value="1"/>
</dbReference>
<proteinExistence type="inferred from homology"/>
<keyword evidence="11" id="KW-0325">Glycoprotein</keyword>
<keyword evidence="5 17" id="KW-1133">Transmembrane helix</keyword>
<dbReference type="GeneTree" id="ENSGT00940000155607"/>
<keyword evidence="14 17" id="KW-0407">Ion channel</keyword>
<evidence type="ECO:0000256" key="1">
    <source>
        <dbReference type="ARBA" id="ARBA00022448"/>
    </source>
</evidence>
<feature type="domain" description="Neurotransmitter-gated ion-channel ligand-binding" evidence="19">
    <location>
        <begin position="177"/>
        <end position="382"/>
    </location>
</feature>
<feature type="transmembrane region" description="Helical" evidence="17">
    <location>
        <begin position="382"/>
        <end position="406"/>
    </location>
</feature>
<dbReference type="STRING" id="8840.ENSAPLP00000016742"/>
<evidence type="ECO:0000256" key="5">
    <source>
        <dbReference type="ARBA" id="ARBA00022989"/>
    </source>
</evidence>
<keyword evidence="2" id="KW-1003">Cell membrane</keyword>
<feature type="region of interest" description="Disordered" evidence="18">
    <location>
        <begin position="1"/>
        <end position="123"/>
    </location>
</feature>
<dbReference type="InterPro" id="IPR006029">
    <property type="entry name" value="Neurotrans-gated_channel_TM"/>
</dbReference>
<accession>A0A493ST52</accession>
<keyword evidence="6" id="KW-0770">Synapse</keyword>
<evidence type="ECO:0000313" key="22">
    <source>
        <dbReference type="Proteomes" id="UP000016666"/>
    </source>
</evidence>
<dbReference type="SUPFAM" id="SSF63712">
    <property type="entry name" value="Nicotinic receptor ligand binding domain-like"/>
    <property type="match status" value="1"/>
</dbReference>
<dbReference type="InterPro" id="IPR005437">
    <property type="entry name" value="GABRG-1/4"/>
</dbReference>
<reference evidence="21" key="2">
    <citation type="submission" date="2025-08" db="UniProtKB">
        <authorList>
            <consortium name="Ensembl"/>
        </authorList>
    </citation>
    <scope>IDENTIFICATION</scope>
</reference>
<evidence type="ECO:0000256" key="9">
    <source>
        <dbReference type="ARBA" id="ARBA00023157"/>
    </source>
</evidence>
<dbReference type="GO" id="GO:0034707">
    <property type="term" value="C:chloride channel complex"/>
    <property type="evidence" value="ECO:0007669"/>
    <property type="project" value="UniProtKB-KW"/>
</dbReference>
<dbReference type="CDD" id="cd19054">
    <property type="entry name" value="LGIC_TM_GABAAR_gamma"/>
    <property type="match status" value="1"/>
</dbReference>
<evidence type="ECO:0000256" key="7">
    <source>
        <dbReference type="ARBA" id="ARBA00023065"/>
    </source>
</evidence>
<dbReference type="FunFam" id="1.20.58.390:FF:000067">
    <property type="entry name" value="Glycine receptor subunit alpha-2"/>
    <property type="match status" value="1"/>
</dbReference>
<comment type="subcellular location">
    <subcellularLocation>
        <location evidence="15">Postsynaptic cell membrane</location>
        <topology evidence="15">Multi-pass membrane protein</topology>
    </subcellularLocation>
</comment>
<dbReference type="PRINTS" id="PR00252">
    <property type="entry name" value="NRIONCHANNEL"/>
</dbReference>
<keyword evidence="13" id="KW-0628">Postsynaptic cell membrane</keyword>
<evidence type="ECO:0000256" key="10">
    <source>
        <dbReference type="ARBA" id="ARBA00023173"/>
    </source>
</evidence>
<keyword evidence="8 17" id="KW-0472">Membrane</keyword>
<dbReference type="GO" id="GO:0007214">
    <property type="term" value="P:gamma-aminobutyric acid signaling pathway"/>
    <property type="evidence" value="ECO:0007669"/>
    <property type="project" value="InterPro"/>
</dbReference>
<comment type="caution">
    <text evidence="17">Lacks conserved residue(s) required for the propagation of feature annotation.</text>
</comment>
<reference evidence="21 22" key="1">
    <citation type="submission" date="2017-10" db="EMBL/GenBank/DDBJ databases">
        <title>A new Pekin duck reference genome.</title>
        <authorList>
            <person name="Hou Z.-C."/>
            <person name="Zhou Z.-K."/>
            <person name="Zhu F."/>
            <person name="Hou S.-S."/>
        </authorList>
    </citation>
    <scope>NUCLEOTIDE SEQUENCE [LARGE SCALE GENOMIC DNA]</scope>
</reference>
<dbReference type="InterPro" id="IPR036734">
    <property type="entry name" value="Neur_chan_lig-bd_sf"/>
</dbReference>
<evidence type="ECO:0000256" key="8">
    <source>
        <dbReference type="ARBA" id="ARBA00023136"/>
    </source>
</evidence>
<feature type="compositionally biased region" description="Basic residues" evidence="18">
    <location>
        <begin position="500"/>
        <end position="509"/>
    </location>
</feature>
<evidence type="ECO:0000313" key="21">
    <source>
        <dbReference type="Ensembl" id="ENSAPLP00000016742.1"/>
    </source>
</evidence>
<dbReference type="GO" id="GO:0005230">
    <property type="term" value="F:extracellular ligand-gated monoatomic ion channel activity"/>
    <property type="evidence" value="ECO:0007669"/>
    <property type="project" value="InterPro"/>
</dbReference>
<evidence type="ECO:0000256" key="12">
    <source>
        <dbReference type="ARBA" id="ARBA00023214"/>
    </source>
</evidence>
<dbReference type="AlphaFoldDB" id="A0A493ST52"/>
<name>A0A493ST52_ANAPP</name>
<dbReference type="InterPro" id="IPR038050">
    <property type="entry name" value="Neuro_actylchol_rec"/>
</dbReference>
<feature type="domain" description="Neurotransmitter-gated ion-channel transmembrane" evidence="20">
    <location>
        <begin position="389"/>
        <end position="616"/>
    </location>
</feature>
<comment type="similarity">
    <text evidence="17">Belongs to the ligand-gated ion channel (TC 1.A.9) family.</text>
</comment>
<evidence type="ECO:0000256" key="11">
    <source>
        <dbReference type="ARBA" id="ARBA00023180"/>
    </source>
</evidence>
<evidence type="ECO:0000256" key="14">
    <source>
        <dbReference type="ARBA" id="ARBA00023303"/>
    </source>
</evidence>
<keyword evidence="9 16" id="KW-1015">Disulfide bond</keyword>
<dbReference type="PANTHER" id="PTHR18945">
    <property type="entry name" value="NEUROTRANSMITTER GATED ION CHANNEL"/>
    <property type="match status" value="1"/>
</dbReference>
<feature type="transmembrane region" description="Helical" evidence="17">
    <location>
        <begin position="447"/>
        <end position="470"/>
    </location>
</feature>
<evidence type="ECO:0000256" key="17">
    <source>
        <dbReference type="RuleBase" id="RU000687"/>
    </source>
</evidence>
<sequence length="622" mass="70157">MASDDSWLRRGAGRAPCHPPLLAPGGATLADFLGGGGSALRPPPLSCCPALRGRARAPERGARTLHGAPPPLAEEMPNFPLPPRRRRARSRAGGGGAGARRSGHRGDPAAASAAPPPPPGTGSFLAEMSGTVLLLCLALGPALRPSRCESTEEYDYDYLSINKTWVLTPKTQETDATQILNSLLKNYDNKLRPDIGIKPTFIDVDIYVNSIGPVSVIQMEYTIDIFFAQTWYDRRLRFNSTLKALTLNTNMVSRIWIPDTFFRNSKRADSHWITTPNQLLRIWNDGKVLYTLRLTIEAECLLQLQNFPMDTHSCPLVFSSYGYPREEIVYRWRRYSIEVSDQRTWRLYQFDFTGLRNTSEVLRTGAGEYMVMTVSFDLSRRMGYFAIQTYIPCILTVVLSWVSFWIKRDSTPARTSLGITTVLTMTTLSTISRKHLPRVSYITAMDLFVSVCFIFVFAALMEYATLNYLVGNKKPLEHNSRKARLSPQTNLCAGSEPLKVRHNNNKKQHQNNTEAPRKQGGAPKQPPAGAQVMPSFTAININNIMHWPPEIEDDEDEDPGSPCLEGKECERFFCCIEDCQTGMWREGRVRIHISRLDSYSRVFFPTAFLLFNIVYWIAYLYL</sequence>
<dbReference type="InterPro" id="IPR036719">
    <property type="entry name" value="Neuro-gated_channel_TM_sf"/>
</dbReference>
<dbReference type="Gene3D" id="2.70.170.10">
    <property type="entry name" value="Neurotransmitter-gated ion-channel ligand-binding domain"/>
    <property type="match status" value="1"/>
</dbReference>
<dbReference type="PROSITE" id="PS00236">
    <property type="entry name" value="NEUROTR_ION_CHANNEL"/>
    <property type="match status" value="1"/>
</dbReference>
<dbReference type="FunFam" id="2.70.170.10:FF:000003">
    <property type="entry name" value="Putative gamma-aminobutyric acid receptor subunit gamma-2"/>
    <property type="match status" value="1"/>
</dbReference>
<dbReference type="InterPro" id="IPR018000">
    <property type="entry name" value="Neurotransmitter_ion_chnl_CS"/>
</dbReference>
<dbReference type="InterPro" id="IPR006028">
    <property type="entry name" value="GABAA/Glycine_rcpt"/>
</dbReference>
<dbReference type="GO" id="GO:0005254">
    <property type="term" value="F:chloride channel activity"/>
    <property type="evidence" value="ECO:0007669"/>
    <property type="project" value="UniProtKB-KW"/>
</dbReference>
<reference evidence="21" key="3">
    <citation type="submission" date="2025-09" db="UniProtKB">
        <authorList>
            <consortium name="Ensembl"/>
        </authorList>
    </citation>
    <scope>IDENTIFICATION</scope>
</reference>
<dbReference type="InterPro" id="IPR006201">
    <property type="entry name" value="Neur_channel"/>
</dbReference>
<dbReference type="PRINTS" id="PR01620">
    <property type="entry name" value="GABAARGAMMA"/>
</dbReference>